<feature type="compositionally biased region" description="Low complexity" evidence="1">
    <location>
        <begin position="59"/>
        <end position="73"/>
    </location>
</feature>
<evidence type="ECO:0000313" key="2">
    <source>
        <dbReference type="EMBL" id="GHI27191.1"/>
    </source>
</evidence>
<comment type="caution">
    <text evidence="2">The sequence shown here is derived from an EMBL/GenBank/DDBJ whole genome shotgun (WGS) entry which is preliminary data.</text>
</comment>
<evidence type="ECO:0000256" key="1">
    <source>
        <dbReference type="SAM" id="MobiDB-lite"/>
    </source>
</evidence>
<feature type="region of interest" description="Disordered" evidence="1">
    <location>
        <begin position="1"/>
        <end position="105"/>
    </location>
</feature>
<proteinExistence type="predicted"/>
<reference evidence="2" key="1">
    <citation type="submission" date="2024-05" db="EMBL/GenBank/DDBJ databases">
        <title>Whole genome shotgun sequence of Streptomyces hydrogenans NBRC 13475.</title>
        <authorList>
            <person name="Komaki H."/>
            <person name="Tamura T."/>
        </authorList>
    </citation>
    <scope>NUCLEOTIDE SEQUENCE</scope>
    <source>
        <strain evidence="2">NBRC 13475</strain>
    </source>
</reference>
<keyword evidence="3" id="KW-1185">Reference proteome</keyword>
<gene>
    <name evidence="2" type="ORF">Shyd_85620</name>
</gene>
<feature type="compositionally biased region" description="Basic and acidic residues" evidence="1">
    <location>
        <begin position="48"/>
        <end position="58"/>
    </location>
</feature>
<organism evidence="2 3">
    <name type="scientific">Streptomyces hydrogenans</name>
    <dbReference type="NCBI Taxonomy" id="1873719"/>
    <lineage>
        <taxon>Bacteria</taxon>
        <taxon>Bacillati</taxon>
        <taxon>Actinomycetota</taxon>
        <taxon>Actinomycetes</taxon>
        <taxon>Kitasatosporales</taxon>
        <taxon>Streptomycetaceae</taxon>
        <taxon>Streptomyces</taxon>
    </lineage>
</organism>
<protein>
    <submittedName>
        <fullName evidence="2">Uncharacterized protein</fullName>
    </submittedName>
</protein>
<sequence length="105" mass="10748">MSFFPFSPRAGGGSGPPAGKFRRTVSAGETGRVSTAPPRRPLGPGPDVPDRLPPDRWARTAAGLAAAGEWTAAPDRPMPVPRAGRPVGDSPGDSGTGPTVLVPRR</sequence>
<dbReference type="Proteomes" id="UP001052739">
    <property type="component" value="Unassembled WGS sequence"/>
</dbReference>
<accession>A0ABQ3PQ97</accession>
<name>A0ABQ3PQ97_9ACTN</name>
<dbReference type="EMBL" id="BNDW01000117">
    <property type="protein sequence ID" value="GHI27191.1"/>
    <property type="molecule type" value="Genomic_DNA"/>
</dbReference>
<feature type="compositionally biased region" description="Pro residues" evidence="1">
    <location>
        <begin position="38"/>
        <end position="47"/>
    </location>
</feature>
<evidence type="ECO:0000313" key="3">
    <source>
        <dbReference type="Proteomes" id="UP001052739"/>
    </source>
</evidence>